<sequence length="243" mass="25860">MARIFITGSVDGLGLAAARALQADGHQLVVHGRSRERLEAARDLLARGARAVVGDLADLTQTRELAEQLNALGQMDAVIHNAGVFTGAAILPVNVAAPYALTALITRPRRLIYLSSEMHYDGRPELGGLAWDGARETASYSDSKLFVTALAAAVARRWPDVISQAVDPGWVPTKMGGPDAPGDLRLGHVTQAWLATTDDAAARASGGYWHHQERREPHPAVHDEAFQARLLDALSGATGIDLA</sequence>
<dbReference type="GO" id="GO:0016491">
    <property type="term" value="F:oxidoreductase activity"/>
    <property type="evidence" value="ECO:0007669"/>
    <property type="project" value="UniProtKB-KW"/>
</dbReference>
<reference evidence="2" key="1">
    <citation type="submission" date="2022-12" db="EMBL/GenBank/DDBJ databases">
        <authorList>
            <person name="Voronina O.L."/>
            <person name="Kunda M.S."/>
            <person name="Ryzhova N."/>
            <person name="Aksenova E.I."/>
        </authorList>
    </citation>
    <scope>NUCLEOTIDE SEQUENCE</scope>
    <source>
        <strain evidence="2">SCCH136:Ach223948</strain>
    </source>
</reference>
<dbReference type="InterPro" id="IPR002347">
    <property type="entry name" value="SDR_fam"/>
</dbReference>
<comment type="caution">
    <text evidence="2">The sequence shown here is derived from an EMBL/GenBank/DDBJ whole genome shotgun (WGS) entry which is preliminary data.</text>
</comment>
<dbReference type="EMBL" id="JAPZVI010000005">
    <property type="protein sequence ID" value="MCZ8401812.1"/>
    <property type="molecule type" value="Genomic_DNA"/>
</dbReference>
<dbReference type="eggNOG" id="COG1028">
    <property type="taxonomic scope" value="Bacteria"/>
</dbReference>
<name>A0A0D6I109_ALCXX</name>
<dbReference type="SUPFAM" id="SSF51735">
    <property type="entry name" value="NAD(P)-binding Rossmann-fold domains"/>
    <property type="match status" value="1"/>
</dbReference>
<dbReference type="PANTHER" id="PTHR43157:SF31">
    <property type="entry name" value="PHOSPHATIDYLINOSITOL-GLYCAN BIOSYNTHESIS CLASS F PROTEIN"/>
    <property type="match status" value="1"/>
</dbReference>
<dbReference type="Pfam" id="PF00106">
    <property type="entry name" value="adh_short"/>
    <property type="match status" value="1"/>
</dbReference>
<evidence type="ECO:0000313" key="2">
    <source>
        <dbReference type="EMBL" id="MCZ8401812.1"/>
    </source>
</evidence>
<dbReference type="PRINTS" id="PR00081">
    <property type="entry name" value="GDHRDH"/>
</dbReference>
<dbReference type="AlphaFoldDB" id="A0A0D6I109"/>
<dbReference type="KEGG" id="axx:ERS451415_03689"/>
<dbReference type="InterPro" id="IPR036291">
    <property type="entry name" value="NAD(P)-bd_dom_sf"/>
</dbReference>
<evidence type="ECO:0000313" key="3">
    <source>
        <dbReference type="Proteomes" id="UP001141992"/>
    </source>
</evidence>
<organism evidence="2 3">
    <name type="scientific">Alcaligenes xylosoxydans xylosoxydans</name>
    <name type="common">Achromobacter xylosoxidans</name>
    <dbReference type="NCBI Taxonomy" id="85698"/>
    <lineage>
        <taxon>Bacteria</taxon>
        <taxon>Pseudomonadati</taxon>
        <taxon>Pseudomonadota</taxon>
        <taxon>Betaproteobacteria</taxon>
        <taxon>Burkholderiales</taxon>
        <taxon>Alcaligenaceae</taxon>
        <taxon>Achromobacter</taxon>
    </lineage>
</organism>
<protein>
    <submittedName>
        <fullName evidence="2">SDR family NAD(P)-dependent oxidoreductase</fullName>
    </submittedName>
</protein>
<dbReference type="Proteomes" id="UP001141992">
    <property type="component" value="Unassembled WGS sequence"/>
</dbReference>
<dbReference type="PANTHER" id="PTHR43157">
    <property type="entry name" value="PHOSPHATIDYLINOSITOL-GLYCAN BIOSYNTHESIS CLASS F PROTEIN-RELATED"/>
    <property type="match status" value="1"/>
</dbReference>
<evidence type="ECO:0000256" key="1">
    <source>
        <dbReference type="ARBA" id="ARBA00023002"/>
    </source>
</evidence>
<accession>A0A0D6I109</accession>
<dbReference type="Gene3D" id="3.40.50.720">
    <property type="entry name" value="NAD(P)-binding Rossmann-like Domain"/>
    <property type="match status" value="1"/>
</dbReference>
<proteinExistence type="predicted"/>
<dbReference type="RefSeq" id="WP_024069411.1">
    <property type="nucleotide sequence ID" value="NZ_CABIYZ010000004.1"/>
</dbReference>
<gene>
    <name evidence="2" type="ORF">O9570_10175</name>
</gene>
<accession>A0A0M7CTN3</accession>
<keyword evidence="1" id="KW-0560">Oxidoreductase</keyword>